<protein>
    <submittedName>
        <fullName evidence="1">Uncharacterized protein</fullName>
    </submittedName>
</protein>
<organism evidence="1 2">
    <name type="scientific">Pseudomonas mandelii PD30</name>
    <dbReference type="NCBI Taxonomy" id="1419583"/>
    <lineage>
        <taxon>Bacteria</taxon>
        <taxon>Pseudomonadati</taxon>
        <taxon>Pseudomonadota</taxon>
        <taxon>Gammaproteobacteria</taxon>
        <taxon>Pseudomonadales</taxon>
        <taxon>Pseudomonadaceae</taxon>
        <taxon>Pseudomonas</taxon>
    </lineage>
</organism>
<sequence length="83" mass="8762">MADHITTAVYTGELHKTRVDDHALVCAIPAMTLNDCVILLTLNFKSANQGGWNLASVTVDDGKGLILNAIPGLENVTQSESPG</sequence>
<accession>A0A059KWH9</accession>
<proteinExistence type="predicted"/>
<reference evidence="1 2" key="1">
    <citation type="submission" date="2013-12" db="EMBL/GenBank/DDBJ databases">
        <authorList>
            <person name="Formusa P.A."/>
            <person name="Habash M."/>
            <person name="Lee H."/>
            <person name="Trevors J.T."/>
        </authorList>
    </citation>
    <scope>NUCLEOTIDE SEQUENCE [LARGE SCALE GENOMIC DNA]</scope>
    <source>
        <strain evidence="1 2">PD30</strain>
    </source>
</reference>
<gene>
    <name evidence="1" type="ORF">V466_25650</name>
</gene>
<dbReference type="Proteomes" id="UP000026739">
    <property type="component" value="Unassembled WGS sequence"/>
</dbReference>
<name>A0A059KWH9_9PSED</name>
<evidence type="ECO:0000313" key="1">
    <source>
        <dbReference type="EMBL" id="KDD66170.1"/>
    </source>
</evidence>
<comment type="caution">
    <text evidence="1">The sequence shown here is derived from an EMBL/GenBank/DDBJ whole genome shotgun (WGS) entry which is preliminary data.</text>
</comment>
<dbReference type="EMBL" id="AZQQ01000100">
    <property type="protein sequence ID" value="KDD66170.1"/>
    <property type="molecule type" value="Genomic_DNA"/>
</dbReference>
<dbReference type="AlphaFoldDB" id="A0A059KWH9"/>
<evidence type="ECO:0000313" key="2">
    <source>
        <dbReference type="Proteomes" id="UP000026739"/>
    </source>
</evidence>